<dbReference type="OrthoDB" id="8161815at2"/>
<dbReference type="EMBL" id="FOAN01000009">
    <property type="protein sequence ID" value="SEM28972.1"/>
    <property type="molecule type" value="Genomic_DNA"/>
</dbReference>
<dbReference type="RefSeq" id="WP_091840652.1">
    <property type="nucleotide sequence ID" value="NZ_FOAN01000009.1"/>
</dbReference>
<dbReference type="Proteomes" id="UP000199664">
    <property type="component" value="Unassembled WGS sequence"/>
</dbReference>
<evidence type="ECO:0000256" key="1">
    <source>
        <dbReference type="SAM" id="MobiDB-lite"/>
    </source>
</evidence>
<evidence type="ECO:0000313" key="4">
    <source>
        <dbReference type="Proteomes" id="UP000199664"/>
    </source>
</evidence>
<feature type="signal peptide" evidence="2">
    <location>
        <begin position="1"/>
        <end position="20"/>
    </location>
</feature>
<gene>
    <name evidence="3" type="ORF">SAMN04515666_109180</name>
</gene>
<keyword evidence="4" id="KW-1185">Reference proteome</keyword>
<evidence type="ECO:0008006" key="5">
    <source>
        <dbReference type="Google" id="ProtNLM"/>
    </source>
</evidence>
<dbReference type="PROSITE" id="PS51257">
    <property type="entry name" value="PROKAR_LIPOPROTEIN"/>
    <property type="match status" value="1"/>
</dbReference>
<accession>A0A1H7X534</accession>
<dbReference type="AlphaFoldDB" id="A0A1H7X534"/>
<feature type="region of interest" description="Disordered" evidence="1">
    <location>
        <begin position="18"/>
        <end position="45"/>
    </location>
</feature>
<sequence>MRVAFFAAALGLSLAACQTAAPPPAPSPEQAPTGVTPNTFRMPTGSGCAGEVDRFQAVMDNDLQTGHTTKGVHTRVSAEIDTARKSCAAGNDAGATSQIRATRAKFGYPAG</sequence>
<reference evidence="4" key="1">
    <citation type="submission" date="2016-10" db="EMBL/GenBank/DDBJ databases">
        <authorList>
            <person name="Varghese N."/>
            <person name="Submissions S."/>
        </authorList>
    </citation>
    <scope>NUCLEOTIDE SEQUENCE [LARGE SCALE GENOMIC DNA]</scope>
    <source>
        <strain evidence="4">LMG 26383,CCUG 61248,R- 45681</strain>
    </source>
</reference>
<feature type="chain" id="PRO_5011662952" description="Lipoprotein" evidence="2">
    <location>
        <begin position="21"/>
        <end position="111"/>
    </location>
</feature>
<keyword evidence="2" id="KW-0732">Signal</keyword>
<organism evidence="3 4">
    <name type="scientific">Bosea lupini</name>
    <dbReference type="NCBI Taxonomy" id="1036779"/>
    <lineage>
        <taxon>Bacteria</taxon>
        <taxon>Pseudomonadati</taxon>
        <taxon>Pseudomonadota</taxon>
        <taxon>Alphaproteobacteria</taxon>
        <taxon>Hyphomicrobiales</taxon>
        <taxon>Boseaceae</taxon>
        <taxon>Bosea</taxon>
    </lineage>
</organism>
<proteinExistence type="predicted"/>
<protein>
    <recommendedName>
        <fullName evidence="5">Lipoprotein</fullName>
    </recommendedName>
</protein>
<evidence type="ECO:0000256" key="2">
    <source>
        <dbReference type="SAM" id="SignalP"/>
    </source>
</evidence>
<name>A0A1H7X534_9HYPH</name>
<evidence type="ECO:0000313" key="3">
    <source>
        <dbReference type="EMBL" id="SEM28972.1"/>
    </source>
</evidence>